<accession>A0A0N4UAQ5</accession>
<name>A0A0N4UAQ5_DRAME</name>
<protein>
    <submittedName>
        <fullName evidence="4">Archease domain-containing protein</fullName>
    </submittedName>
</protein>
<dbReference type="EMBL" id="UYYG01001165">
    <property type="protein sequence ID" value="VDN58156.1"/>
    <property type="molecule type" value="Genomic_DNA"/>
</dbReference>
<dbReference type="AlphaFoldDB" id="A0A0N4UAQ5"/>
<evidence type="ECO:0000313" key="1">
    <source>
        <dbReference type="EMBL" id="VDN58156.1"/>
    </source>
</evidence>
<dbReference type="Proteomes" id="UP000274756">
    <property type="component" value="Unassembled WGS sequence"/>
</dbReference>
<gene>
    <name evidence="1" type="ORF">DME_LOCUS8129</name>
</gene>
<proteinExistence type="predicted"/>
<keyword evidence="3" id="KW-1185">Reference proteome</keyword>
<reference evidence="4" key="1">
    <citation type="submission" date="2017-02" db="UniProtKB">
        <authorList>
            <consortium name="WormBaseParasite"/>
        </authorList>
    </citation>
    <scope>IDENTIFICATION</scope>
</reference>
<reference evidence="1 3" key="2">
    <citation type="submission" date="2018-11" db="EMBL/GenBank/DDBJ databases">
        <authorList>
            <consortium name="Pathogen Informatics"/>
        </authorList>
    </citation>
    <scope>NUCLEOTIDE SEQUENCE [LARGE SCALE GENOMIC DNA]</scope>
</reference>
<organism evidence="2 4">
    <name type="scientific">Dracunculus medinensis</name>
    <name type="common">Guinea worm</name>
    <dbReference type="NCBI Taxonomy" id="318479"/>
    <lineage>
        <taxon>Eukaryota</taxon>
        <taxon>Metazoa</taxon>
        <taxon>Ecdysozoa</taxon>
        <taxon>Nematoda</taxon>
        <taxon>Chromadorea</taxon>
        <taxon>Rhabditida</taxon>
        <taxon>Spirurina</taxon>
        <taxon>Dracunculoidea</taxon>
        <taxon>Dracunculidae</taxon>
        <taxon>Dracunculus</taxon>
    </lineage>
</organism>
<evidence type="ECO:0000313" key="2">
    <source>
        <dbReference type="Proteomes" id="UP000038040"/>
    </source>
</evidence>
<evidence type="ECO:0000313" key="3">
    <source>
        <dbReference type="Proteomes" id="UP000274756"/>
    </source>
</evidence>
<evidence type="ECO:0000313" key="4">
    <source>
        <dbReference type="WBParaSite" id="DME_0000424601-mRNA-1"/>
    </source>
</evidence>
<sequence>MDKVVEEALKDILLENAWVNEIFVGKLLEWSVELEEICFIISYEKTFIGKSVDAIFDKLDILSFLGSILAFLNELGLKVESSFVSELVDVMLEAFDLLVSESSTNEPFDVILDIIDSTPNIEVTSYSVDNNFAEKSCGTRFKKEVNSELGIAMAIILAVLDFNGTVVVDFEFAVYFSYGETVDRRATIIYRL</sequence>
<dbReference type="Proteomes" id="UP000038040">
    <property type="component" value="Unplaced"/>
</dbReference>
<dbReference type="WBParaSite" id="DME_0000424601-mRNA-1">
    <property type="protein sequence ID" value="DME_0000424601-mRNA-1"/>
    <property type="gene ID" value="DME_0000424601"/>
</dbReference>